<dbReference type="InterPro" id="IPR052740">
    <property type="entry name" value="CE4"/>
</dbReference>
<dbReference type="InterPro" id="IPR011330">
    <property type="entry name" value="Glyco_hydro/deAcase_b/a-brl"/>
</dbReference>
<dbReference type="Gene3D" id="3.20.20.370">
    <property type="entry name" value="Glycoside hydrolase/deacetylase"/>
    <property type="match status" value="1"/>
</dbReference>
<dbReference type="PANTHER" id="PTHR45985:SF3">
    <property type="entry name" value="CHITIN DEACETYLASE-LIKE 4"/>
    <property type="match status" value="1"/>
</dbReference>
<gene>
    <name evidence="2" type="primary">LOC106809057</name>
</gene>
<protein>
    <submittedName>
        <fullName evidence="2">Uncharacterized protein LOC106809057</fullName>
    </submittedName>
</protein>
<sequence>MFEARLSSKSTPVDYWRQASSSLWAAEMAGHRNILERLGNVRAEDVRGMRAPFLQGGGNTQFSMMAEHGFIYDMSMPTQQNDPPLWPYTLDYRSTQGCDIPPCPTASFPGVWEVPLVDWLDTNGTLCSMVDGCHIPESKDEALQLLHDNFNRHYHGNRAPFPVNLRARWFYEYGYNREAITEWLDSLASMNDVYVVTVSQMLSYVRNPVAHRGVADVAAFSCDALPDVEISCEVNSCVYENITHAPNSDEHPGERRVQTCNACPETYPWLAA</sequence>
<dbReference type="RefSeq" id="XP_014667489.1">
    <property type="nucleotide sequence ID" value="XM_014812003.1"/>
</dbReference>
<proteinExistence type="predicted"/>
<dbReference type="SUPFAM" id="SSF88713">
    <property type="entry name" value="Glycoside hydrolase/deacetylase"/>
    <property type="match status" value="1"/>
</dbReference>
<keyword evidence="1" id="KW-1185">Reference proteome</keyword>
<name>A0ABM1E5L8_PRICU</name>
<organism evidence="1 2">
    <name type="scientific">Priapulus caudatus</name>
    <name type="common">Priapulid worm</name>
    <dbReference type="NCBI Taxonomy" id="37621"/>
    <lineage>
        <taxon>Eukaryota</taxon>
        <taxon>Metazoa</taxon>
        <taxon>Ecdysozoa</taxon>
        <taxon>Scalidophora</taxon>
        <taxon>Priapulida</taxon>
        <taxon>Priapulimorpha</taxon>
        <taxon>Priapulimorphida</taxon>
        <taxon>Priapulidae</taxon>
        <taxon>Priapulus</taxon>
    </lineage>
</organism>
<accession>A0ABM1E5L8</accession>
<dbReference type="PANTHER" id="PTHR45985">
    <property type="match status" value="1"/>
</dbReference>
<dbReference type="Proteomes" id="UP000695022">
    <property type="component" value="Unplaced"/>
</dbReference>
<dbReference type="GeneID" id="106809057"/>
<evidence type="ECO:0000313" key="1">
    <source>
        <dbReference type="Proteomes" id="UP000695022"/>
    </source>
</evidence>
<reference evidence="2" key="1">
    <citation type="submission" date="2025-08" db="UniProtKB">
        <authorList>
            <consortium name="RefSeq"/>
        </authorList>
    </citation>
    <scope>IDENTIFICATION</scope>
</reference>
<evidence type="ECO:0000313" key="2">
    <source>
        <dbReference type="RefSeq" id="XP_014667489.1"/>
    </source>
</evidence>